<evidence type="ECO:0000313" key="1">
    <source>
        <dbReference type="EMBL" id="KAJ4313477.1"/>
    </source>
</evidence>
<accession>A0A9W8W6E5</accession>
<dbReference type="OrthoDB" id="3231004at2759"/>
<reference evidence="1" key="1">
    <citation type="submission" date="2022-10" db="EMBL/GenBank/DDBJ databases">
        <title>Tapping the CABI collections for fungal endophytes: first genome assemblies for Collariella, Neodidymelliopsis, Ascochyta clinopodiicola, Didymella pomorum, Didymosphaeria variabile, Neocosmospora piperis and Neocucurbitaria cava.</title>
        <authorList>
            <person name="Hill R."/>
        </authorList>
    </citation>
    <scope>NUCLEOTIDE SEQUENCE</scope>
    <source>
        <strain evidence="1">IMI 366586</strain>
    </source>
</reference>
<gene>
    <name evidence="1" type="ORF">N0V84_009402</name>
</gene>
<organism evidence="1 2">
    <name type="scientific">Fusarium piperis</name>
    <dbReference type="NCBI Taxonomy" id="1435070"/>
    <lineage>
        <taxon>Eukaryota</taxon>
        <taxon>Fungi</taxon>
        <taxon>Dikarya</taxon>
        <taxon>Ascomycota</taxon>
        <taxon>Pezizomycotina</taxon>
        <taxon>Sordariomycetes</taxon>
        <taxon>Hypocreomycetidae</taxon>
        <taxon>Hypocreales</taxon>
        <taxon>Nectriaceae</taxon>
        <taxon>Fusarium</taxon>
        <taxon>Fusarium solani species complex</taxon>
    </lineage>
</organism>
<keyword evidence="2" id="KW-1185">Reference proteome</keyword>
<sequence>MIGMNCITKAQLNPPTLSRKEYRHLWLQINAAPPDEELALPDSFVCLTVGSTVKAIKSGLDAKDKAAEGLALKLSTALKNTESHVSVAWMGGGQVQDGHSMRDKMLLKGLQKIIDGRDGFEPRMGAKDALDTPMEILLSVRSA</sequence>
<name>A0A9W8W6E5_9HYPO</name>
<protein>
    <submittedName>
        <fullName evidence="1">Uncharacterized protein</fullName>
    </submittedName>
</protein>
<evidence type="ECO:0000313" key="2">
    <source>
        <dbReference type="Proteomes" id="UP001140502"/>
    </source>
</evidence>
<dbReference type="AlphaFoldDB" id="A0A9W8W6E5"/>
<dbReference type="Proteomes" id="UP001140502">
    <property type="component" value="Unassembled WGS sequence"/>
</dbReference>
<proteinExistence type="predicted"/>
<comment type="caution">
    <text evidence="1">The sequence shown here is derived from an EMBL/GenBank/DDBJ whole genome shotgun (WGS) entry which is preliminary data.</text>
</comment>
<dbReference type="EMBL" id="JAPEUR010000257">
    <property type="protein sequence ID" value="KAJ4313477.1"/>
    <property type="molecule type" value="Genomic_DNA"/>
</dbReference>